<gene>
    <name evidence="2" type="ORF">BS78_K233700</name>
</gene>
<evidence type="ECO:0000313" key="3">
    <source>
        <dbReference type="Proteomes" id="UP001164776"/>
    </source>
</evidence>
<dbReference type="Proteomes" id="UP001164776">
    <property type="component" value="Unassembled WGS sequence"/>
</dbReference>
<sequence length="123" mass="13787">MREILQVYEENARLKQEFAAAQSSALREKNARLKEELAAAKASTAEKAELKSQVEVLIKQKDAVEAESSRLKGELANLKTSFEAKVLEDKAKYSKAIDALTEERSKALEELVMQRLCVMTQIS</sequence>
<evidence type="ECO:0000313" key="2">
    <source>
        <dbReference type="EMBL" id="KAJ1257034.1"/>
    </source>
</evidence>
<organism evidence="2 3">
    <name type="scientific">Paspalum vaginatum</name>
    <name type="common">seashore paspalum</name>
    <dbReference type="NCBI Taxonomy" id="158149"/>
    <lineage>
        <taxon>Eukaryota</taxon>
        <taxon>Viridiplantae</taxon>
        <taxon>Streptophyta</taxon>
        <taxon>Embryophyta</taxon>
        <taxon>Tracheophyta</taxon>
        <taxon>Spermatophyta</taxon>
        <taxon>Magnoliopsida</taxon>
        <taxon>Liliopsida</taxon>
        <taxon>Poales</taxon>
        <taxon>Poaceae</taxon>
        <taxon>PACMAD clade</taxon>
        <taxon>Panicoideae</taxon>
        <taxon>Andropogonodae</taxon>
        <taxon>Paspaleae</taxon>
        <taxon>Paspalinae</taxon>
        <taxon>Paspalum</taxon>
    </lineage>
</organism>
<dbReference type="EMBL" id="MU629446">
    <property type="protein sequence ID" value="KAJ1257034.1"/>
    <property type="molecule type" value="Genomic_DNA"/>
</dbReference>
<reference evidence="2 3" key="1">
    <citation type="submission" date="2022-10" db="EMBL/GenBank/DDBJ databases">
        <title>WGS assembly of Paspalum vaginatum 540-79.</title>
        <authorList>
            <person name="Sun G."/>
            <person name="Wase N."/>
            <person name="Shu S."/>
            <person name="Jenkins J."/>
            <person name="Zhou B."/>
            <person name="Torres-Rodriguez J."/>
            <person name="Chen C."/>
            <person name="Sandor L."/>
            <person name="Plott C."/>
            <person name="Yoshinga Y."/>
            <person name="Daum C."/>
            <person name="Qi P."/>
            <person name="Barry K."/>
            <person name="Lipzen A."/>
            <person name="Berry L."/>
            <person name="Pedersen C."/>
            <person name="Gottilla T."/>
            <person name="Foltz A."/>
            <person name="Yu H."/>
            <person name="O'Malley R."/>
            <person name="Zhang C."/>
            <person name="Devos K."/>
            <person name="Sigmon B."/>
            <person name="Yu B."/>
            <person name="Obata T."/>
            <person name="Schmutz J."/>
            <person name="Schnable J."/>
        </authorList>
    </citation>
    <scope>NUCLEOTIDE SEQUENCE [LARGE SCALE GENOMIC DNA]</scope>
    <source>
        <strain evidence="3">cv. 540-79</strain>
    </source>
</reference>
<protein>
    <submittedName>
        <fullName evidence="2">Uncharacterized protein</fullName>
    </submittedName>
</protein>
<evidence type="ECO:0000256" key="1">
    <source>
        <dbReference type="SAM" id="Coils"/>
    </source>
</evidence>
<proteinExistence type="predicted"/>
<comment type="caution">
    <text evidence="2">The sequence shown here is derived from an EMBL/GenBank/DDBJ whole genome shotgun (WGS) entry which is preliminary data.</text>
</comment>
<keyword evidence="3" id="KW-1185">Reference proteome</keyword>
<feature type="coiled-coil region" evidence="1">
    <location>
        <begin position="16"/>
        <end position="110"/>
    </location>
</feature>
<keyword evidence="1" id="KW-0175">Coiled coil</keyword>
<accession>A0A9W8CF17</accession>
<dbReference type="AlphaFoldDB" id="A0A9W8CF17"/>
<name>A0A9W8CF17_9POAL</name>